<keyword evidence="3" id="KW-1185">Reference proteome</keyword>
<dbReference type="EMBL" id="GL732615">
    <property type="protein sequence ID" value="EFX70966.1"/>
    <property type="molecule type" value="Genomic_DNA"/>
</dbReference>
<evidence type="ECO:0000313" key="2">
    <source>
        <dbReference type="EMBL" id="EFX70966.1"/>
    </source>
</evidence>
<keyword evidence="1" id="KW-0175">Coiled coil</keyword>
<dbReference type="KEGG" id="dpx:DAPPUDRAFT_112240"/>
<dbReference type="AlphaFoldDB" id="E9HBD1"/>
<evidence type="ECO:0000313" key="3">
    <source>
        <dbReference type="Proteomes" id="UP000000305"/>
    </source>
</evidence>
<dbReference type="Proteomes" id="UP000000305">
    <property type="component" value="Unassembled WGS sequence"/>
</dbReference>
<reference evidence="2 3" key="1">
    <citation type="journal article" date="2011" name="Science">
        <title>The ecoresponsive genome of Daphnia pulex.</title>
        <authorList>
            <person name="Colbourne J.K."/>
            <person name="Pfrender M.E."/>
            <person name="Gilbert D."/>
            <person name="Thomas W.K."/>
            <person name="Tucker A."/>
            <person name="Oakley T.H."/>
            <person name="Tokishita S."/>
            <person name="Aerts A."/>
            <person name="Arnold G.J."/>
            <person name="Basu M.K."/>
            <person name="Bauer D.J."/>
            <person name="Caceres C.E."/>
            <person name="Carmel L."/>
            <person name="Casola C."/>
            <person name="Choi J.H."/>
            <person name="Detter J.C."/>
            <person name="Dong Q."/>
            <person name="Dusheyko S."/>
            <person name="Eads B.D."/>
            <person name="Frohlich T."/>
            <person name="Geiler-Samerotte K.A."/>
            <person name="Gerlach D."/>
            <person name="Hatcher P."/>
            <person name="Jogdeo S."/>
            <person name="Krijgsveld J."/>
            <person name="Kriventseva E.V."/>
            <person name="Kultz D."/>
            <person name="Laforsch C."/>
            <person name="Lindquist E."/>
            <person name="Lopez J."/>
            <person name="Manak J.R."/>
            <person name="Muller J."/>
            <person name="Pangilinan J."/>
            <person name="Patwardhan R.P."/>
            <person name="Pitluck S."/>
            <person name="Pritham E.J."/>
            <person name="Rechtsteiner A."/>
            <person name="Rho M."/>
            <person name="Rogozin I.B."/>
            <person name="Sakarya O."/>
            <person name="Salamov A."/>
            <person name="Schaack S."/>
            <person name="Shapiro H."/>
            <person name="Shiga Y."/>
            <person name="Skalitzky C."/>
            <person name="Smith Z."/>
            <person name="Souvorov A."/>
            <person name="Sung W."/>
            <person name="Tang Z."/>
            <person name="Tsuchiya D."/>
            <person name="Tu H."/>
            <person name="Vos H."/>
            <person name="Wang M."/>
            <person name="Wolf Y.I."/>
            <person name="Yamagata H."/>
            <person name="Yamada T."/>
            <person name="Ye Y."/>
            <person name="Shaw J.R."/>
            <person name="Andrews J."/>
            <person name="Crease T.J."/>
            <person name="Tang H."/>
            <person name="Lucas S.M."/>
            <person name="Robertson H.M."/>
            <person name="Bork P."/>
            <person name="Koonin E.V."/>
            <person name="Zdobnov E.M."/>
            <person name="Grigoriev I.V."/>
            <person name="Lynch M."/>
            <person name="Boore J.L."/>
        </authorList>
    </citation>
    <scope>NUCLEOTIDE SEQUENCE [LARGE SCALE GENOMIC DNA]</scope>
</reference>
<sequence>MEVLTEAKLTNLTKIKLVKGYLAYKRTTNVEINKWKAECDKLKEELLAEKESVKRPIKKTYPHPEKQYTSSWKTSTALSIWKYTRNTEKGATKGTSLKISMDPKELQEIRDTMKKCIPL</sequence>
<gene>
    <name evidence="2" type="ORF">DAPPUDRAFT_112240</name>
</gene>
<protein>
    <submittedName>
        <fullName evidence="2">Uncharacterized protein</fullName>
    </submittedName>
</protein>
<name>E9HBD1_DAPPU</name>
<dbReference type="InParanoid" id="E9HBD1"/>
<accession>E9HBD1</accession>
<feature type="coiled-coil region" evidence="1">
    <location>
        <begin position="25"/>
        <end position="52"/>
    </location>
</feature>
<dbReference type="HOGENOM" id="CLU_2063822_0_0_1"/>
<proteinExistence type="predicted"/>
<organism evidence="2 3">
    <name type="scientific">Daphnia pulex</name>
    <name type="common">Water flea</name>
    <dbReference type="NCBI Taxonomy" id="6669"/>
    <lineage>
        <taxon>Eukaryota</taxon>
        <taxon>Metazoa</taxon>
        <taxon>Ecdysozoa</taxon>
        <taxon>Arthropoda</taxon>
        <taxon>Crustacea</taxon>
        <taxon>Branchiopoda</taxon>
        <taxon>Diplostraca</taxon>
        <taxon>Cladocera</taxon>
        <taxon>Anomopoda</taxon>
        <taxon>Daphniidae</taxon>
        <taxon>Daphnia</taxon>
    </lineage>
</organism>
<evidence type="ECO:0000256" key="1">
    <source>
        <dbReference type="SAM" id="Coils"/>
    </source>
</evidence>